<reference evidence="2" key="1">
    <citation type="journal article" date="2020" name="Stud. Mycol.">
        <title>101 Dothideomycetes genomes: a test case for predicting lifestyles and emergence of pathogens.</title>
        <authorList>
            <person name="Haridas S."/>
            <person name="Albert R."/>
            <person name="Binder M."/>
            <person name="Bloem J."/>
            <person name="Labutti K."/>
            <person name="Salamov A."/>
            <person name="Andreopoulos B."/>
            <person name="Baker S."/>
            <person name="Barry K."/>
            <person name="Bills G."/>
            <person name="Bluhm B."/>
            <person name="Cannon C."/>
            <person name="Castanera R."/>
            <person name="Culley D."/>
            <person name="Daum C."/>
            <person name="Ezra D."/>
            <person name="Gonzalez J."/>
            <person name="Henrissat B."/>
            <person name="Kuo A."/>
            <person name="Liang C."/>
            <person name="Lipzen A."/>
            <person name="Lutzoni F."/>
            <person name="Magnuson J."/>
            <person name="Mondo S."/>
            <person name="Nolan M."/>
            <person name="Ohm R."/>
            <person name="Pangilinan J."/>
            <person name="Park H.-J."/>
            <person name="Ramirez L."/>
            <person name="Alfaro M."/>
            <person name="Sun H."/>
            <person name="Tritt A."/>
            <person name="Yoshinaga Y."/>
            <person name="Zwiers L.-H."/>
            <person name="Turgeon B."/>
            <person name="Goodwin S."/>
            <person name="Spatafora J."/>
            <person name="Crous P."/>
            <person name="Grigoriev I."/>
        </authorList>
    </citation>
    <scope>NUCLEOTIDE SEQUENCE</scope>
    <source>
        <strain evidence="2">CBS 110217</strain>
    </source>
</reference>
<dbReference type="EMBL" id="ML978276">
    <property type="protein sequence ID" value="KAF2025036.1"/>
    <property type="molecule type" value="Genomic_DNA"/>
</dbReference>
<evidence type="ECO:0000256" key="1">
    <source>
        <dbReference type="SAM" id="MobiDB-lite"/>
    </source>
</evidence>
<evidence type="ECO:0000313" key="2">
    <source>
        <dbReference type="EMBL" id="KAF2025036.1"/>
    </source>
</evidence>
<dbReference type="AlphaFoldDB" id="A0A9P4LFZ5"/>
<feature type="region of interest" description="Disordered" evidence="1">
    <location>
        <begin position="343"/>
        <end position="441"/>
    </location>
</feature>
<keyword evidence="3" id="KW-1185">Reference proteome</keyword>
<sequence length="441" mass="47349">MQSRGKIPVRRRQKVAASSIVLRIQHGNAPTMKEAKRTPVPLPGSKAKLQPKSTPSKAPLSQEFVGSDDDSPAEAAPKPKKPKTTIAVHRPNGAAKAKAKEPTHDTETIKSTAKSKSSSKAVSSKPVVTTPQAVDTSSSEDTVDSDVTTSKEQKRAATQNGNTQGAASDSSSVSSSDESDESEQMPAAQKPAQTQVRAPQAHAVKFRSAPVYVPPKDFNAVPINDKTTSKSARIFEELHGKQIWHITAPAGVSMKDLKEIAMDSAMKEEAILEHKGTSYGFRNLELGADVACEVMTLHLEAVVKLPHLSSKQADPNLGSEAAASITRSTIRAPRPQLKGLKMRFRPTGFGNGAAGALGDSESEDELPQETAGLGTPDELNLPSRIRKEKRKHAEANGEASTEAPSKKPKKHRTAEEQKQKDEARRAKKEKKRAQEAALTRS</sequence>
<dbReference type="GO" id="GO:0006360">
    <property type="term" value="P:transcription by RNA polymerase I"/>
    <property type="evidence" value="ECO:0007669"/>
    <property type="project" value="InterPro"/>
</dbReference>
<dbReference type="InterPro" id="IPR053263">
    <property type="entry name" value="Euk_RPA34_RNAP_subunit"/>
</dbReference>
<protein>
    <submittedName>
        <fullName evidence="2">Uncharacterized protein</fullName>
    </submittedName>
</protein>
<proteinExistence type="predicted"/>
<feature type="compositionally biased region" description="Basic and acidic residues" evidence="1">
    <location>
        <begin position="413"/>
        <end position="424"/>
    </location>
</feature>
<dbReference type="Pfam" id="PF08208">
    <property type="entry name" value="RNA_polI_A34"/>
    <property type="match status" value="1"/>
</dbReference>
<evidence type="ECO:0000313" key="3">
    <source>
        <dbReference type="Proteomes" id="UP000799777"/>
    </source>
</evidence>
<feature type="compositionally biased region" description="Basic and acidic residues" evidence="1">
    <location>
        <begin position="98"/>
        <end position="108"/>
    </location>
</feature>
<dbReference type="Proteomes" id="UP000799777">
    <property type="component" value="Unassembled WGS sequence"/>
</dbReference>
<dbReference type="Gene3D" id="6.20.250.70">
    <property type="match status" value="1"/>
</dbReference>
<dbReference type="OrthoDB" id="76224at2759"/>
<dbReference type="PANTHER" id="PTHR28155">
    <property type="entry name" value="ACR243WP"/>
    <property type="match status" value="1"/>
</dbReference>
<comment type="caution">
    <text evidence="2">The sequence shown here is derived from an EMBL/GenBank/DDBJ whole genome shotgun (WGS) entry which is preliminary data.</text>
</comment>
<feature type="compositionally biased region" description="Polar residues" evidence="1">
    <location>
        <begin position="156"/>
        <end position="167"/>
    </location>
</feature>
<name>A0A9P4LFZ5_9PLEO</name>
<dbReference type="InterPro" id="IPR013240">
    <property type="entry name" value="DNA-dir_RNA_pol1_su_RPA34"/>
</dbReference>
<feature type="compositionally biased region" description="Low complexity" evidence="1">
    <location>
        <begin position="110"/>
        <end position="148"/>
    </location>
</feature>
<organism evidence="2 3">
    <name type="scientific">Setomelanomma holmii</name>
    <dbReference type="NCBI Taxonomy" id="210430"/>
    <lineage>
        <taxon>Eukaryota</taxon>
        <taxon>Fungi</taxon>
        <taxon>Dikarya</taxon>
        <taxon>Ascomycota</taxon>
        <taxon>Pezizomycotina</taxon>
        <taxon>Dothideomycetes</taxon>
        <taxon>Pleosporomycetidae</taxon>
        <taxon>Pleosporales</taxon>
        <taxon>Pleosporineae</taxon>
        <taxon>Phaeosphaeriaceae</taxon>
        <taxon>Setomelanomma</taxon>
    </lineage>
</organism>
<gene>
    <name evidence="2" type="ORF">EK21DRAFT_104235</name>
</gene>
<feature type="region of interest" description="Disordered" evidence="1">
    <location>
        <begin position="1"/>
        <end position="201"/>
    </location>
</feature>
<accession>A0A9P4LFZ5</accession>
<dbReference type="PANTHER" id="PTHR28155:SF1">
    <property type="entry name" value="DNA-DIRECTED RNA POLYMERASE I SUBUNIT RPA34.5-DOMAIN-CONTAINING PROTEIN"/>
    <property type="match status" value="1"/>
</dbReference>